<evidence type="ECO:0000259" key="5">
    <source>
        <dbReference type="PROSITE" id="PS51747"/>
    </source>
</evidence>
<comment type="caution">
    <text evidence="6">The sequence shown here is derived from an EMBL/GenBank/DDBJ whole genome shotgun (WGS) entry which is preliminary data.</text>
</comment>
<dbReference type="EMBL" id="NHZO01000128">
    <property type="protein sequence ID" value="PHQ51938.1"/>
    <property type="molecule type" value="Genomic_DNA"/>
</dbReference>
<dbReference type="GO" id="GO:0002100">
    <property type="term" value="P:tRNA wobble adenosine to inosine editing"/>
    <property type="evidence" value="ECO:0007669"/>
    <property type="project" value="TreeGrafter"/>
</dbReference>
<evidence type="ECO:0000256" key="2">
    <source>
        <dbReference type="ARBA" id="ARBA00022833"/>
    </source>
</evidence>
<proteinExistence type="predicted"/>
<feature type="chain" id="PRO_5044381027" description="CMP/dCMP-type deaminase domain-containing protein" evidence="4">
    <location>
        <begin position="21"/>
        <end position="209"/>
    </location>
</feature>
<dbReference type="Proteomes" id="UP000222531">
    <property type="component" value="Unassembled WGS sequence"/>
</dbReference>
<dbReference type="PROSITE" id="PS00903">
    <property type="entry name" value="CYT_DCMP_DEAMINASES_1"/>
    <property type="match status" value="1"/>
</dbReference>
<evidence type="ECO:0000313" key="6">
    <source>
        <dbReference type="EMBL" id="PHQ51938.1"/>
    </source>
</evidence>
<dbReference type="Pfam" id="PF00383">
    <property type="entry name" value="dCMP_cyt_deam_1"/>
    <property type="match status" value="1"/>
</dbReference>
<dbReference type="GO" id="GO:0008270">
    <property type="term" value="F:zinc ion binding"/>
    <property type="evidence" value="ECO:0007669"/>
    <property type="project" value="InterPro"/>
</dbReference>
<protein>
    <recommendedName>
        <fullName evidence="5">CMP/dCMP-type deaminase domain-containing protein</fullName>
    </recommendedName>
</protein>
<accession>A0A2G1XL17</accession>
<dbReference type="GO" id="GO:0052717">
    <property type="term" value="F:tRNA-specific adenosine-34 deaminase activity"/>
    <property type="evidence" value="ECO:0007669"/>
    <property type="project" value="TreeGrafter"/>
</dbReference>
<dbReference type="PROSITE" id="PS51747">
    <property type="entry name" value="CYT_DCMP_DEAMINASES_2"/>
    <property type="match status" value="1"/>
</dbReference>
<dbReference type="SUPFAM" id="SSF53927">
    <property type="entry name" value="Cytidine deaminase-like"/>
    <property type="match status" value="1"/>
</dbReference>
<evidence type="ECO:0000313" key="7">
    <source>
        <dbReference type="Proteomes" id="UP000222531"/>
    </source>
</evidence>
<evidence type="ECO:0000256" key="3">
    <source>
        <dbReference type="SAM" id="MobiDB-lite"/>
    </source>
</evidence>
<feature type="signal peptide" evidence="4">
    <location>
        <begin position="1"/>
        <end position="20"/>
    </location>
</feature>
<dbReference type="AlphaFoldDB" id="A0A2G1XL17"/>
<evidence type="ECO:0000256" key="4">
    <source>
        <dbReference type="SAM" id="SignalP"/>
    </source>
</evidence>
<keyword evidence="4" id="KW-0732">Signal</keyword>
<name>A0A2G1XL17_STRCJ</name>
<keyword evidence="2" id="KW-0862">Zinc</keyword>
<dbReference type="InterPro" id="IPR006311">
    <property type="entry name" value="TAT_signal"/>
</dbReference>
<feature type="region of interest" description="Disordered" evidence="3">
    <location>
        <begin position="170"/>
        <end position="209"/>
    </location>
</feature>
<sequence length="209" mass="22048">MASLFSSRRWFLSMTAGVLAALPGTSRAGAHERPGGEAWNGSWPPELKAATVRAMPEAVACARTARWPFGAVLVDVGDGEVVAEAANSMEDGDATAHAEMNLLRAAAAKGLRLPEHAVVSTAEPCPMCAGALLWAGVPAVVFGTSNARLTALGIPQIDVPFASIARHSTLGPRPATGGGVRTDLTDPLYREMARRDRQRRQPRTRSAAW</sequence>
<organism evidence="6 7">
    <name type="scientific">Streptomyces cinnamoneus</name>
    <name type="common">Streptoverticillium cinnamoneum</name>
    <dbReference type="NCBI Taxonomy" id="53446"/>
    <lineage>
        <taxon>Bacteria</taxon>
        <taxon>Bacillati</taxon>
        <taxon>Actinomycetota</taxon>
        <taxon>Actinomycetes</taxon>
        <taxon>Kitasatosporales</taxon>
        <taxon>Streptomycetaceae</taxon>
        <taxon>Streptomyces</taxon>
        <taxon>Streptomyces cinnamoneus group</taxon>
    </lineage>
</organism>
<feature type="domain" description="CMP/dCMP-type deaminase" evidence="5">
    <location>
        <begin position="42"/>
        <end position="156"/>
    </location>
</feature>
<dbReference type="CDD" id="cd01285">
    <property type="entry name" value="nucleoside_deaminase"/>
    <property type="match status" value="1"/>
</dbReference>
<dbReference type="InterPro" id="IPR002125">
    <property type="entry name" value="CMP_dCMP_dom"/>
</dbReference>
<keyword evidence="7" id="KW-1185">Reference proteome</keyword>
<dbReference type="PANTHER" id="PTHR11079:SF202">
    <property type="entry name" value="TRNA-SPECIFIC ADENOSINE DEAMINASE"/>
    <property type="match status" value="1"/>
</dbReference>
<dbReference type="PANTHER" id="PTHR11079">
    <property type="entry name" value="CYTOSINE DEAMINASE FAMILY MEMBER"/>
    <property type="match status" value="1"/>
</dbReference>
<dbReference type="PROSITE" id="PS51318">
    <property type="entry name" value="TAT"/>
    <property type="match status" value="1"/>
</dbReference>
<keyword evidence="1" id="KW-0479">Metal-binding</keyword>
<dbReference type="Gene3D" id="3.40.140.10">
    <property type="entry name" value="Cytidine Deaminase, domain 2"/>
    <property type="match status" value="1"/>
</dbReference>
<dbReference type="InterPro" id="IPR016192">
    <property type="entry name" value="APOBEC/CMP_deaminase_Zn-bd"/>
</dbReference>
<gene>
    <name evidence="6" type="ORF">BLA24_10835</name>
</gene>
<dbReference type="InterPro" id="IPR016193">
    <property type="entry name" value="Cytidine_deaminase-like"/>
</dbReference>
<reference evidence="6 7" key="1">
    <citation type="journal article" date="2017" name="Biochemistry">
        <title>Identification of the Biosynthetic Pathway for the Antibiotic Bicyclomycin.</title>
        <authorList>
            <person name="Patteson J."/>
            <person name="Cai W."/>
            <person name="Johnson R.A."/>
            <person name="Santa Maria K."/>
            <person name="Li B."/>
        </authorList>
    </citation>
    <scope>NUCLEOTIDE SEQUENCE [LARGE SCALE GENOMIC DNA]</scope>
    <source>
        <strain evidence="6 7">ATCC 21532</strain>
    </source>
</reference>
<evidence type="ECO:0000256" key="1">
    <source>
        <dbReference type="ARBA" id="ARBA00022723"/>
    </source>
</evidence>